<dbReference type="EMBL" id="SLZW01000001">
    <property type="protein sequence ID" value="TCS64723.1"/>
    <property type="molecule type" value="Genomic_DNA"/>
</dbReference>
<evidence type="ECO:0000259" key="2">
    <source>
        <dbReference type="PROSITE" id="PS51464"/>
    </source>
</evidence>
<dbReference type="GO" id="GO:0016853">
    <property type="term" value="F:isomerase activity"/>
    <property type="evidence" value="ECO:0007669"/>
    <property type="project" value="UniProtKB-KW"/>
</dbReference>
<dbReference type="Pfam" id="PF13580">
    <property type="entry name" value="SIS_2"/>
    <property type="match status" value="1"/>
</dbReference>
<dbReference type="GO" id="GO:1901135">
    <property type="term" value="P:carbohydrate derivative metabolic process"/>
    <property type="evidence" value="ECO:0007669"/>
    <property type="project" value="InterPro"/>
</dbReference>
<dbReference type="InterPro" id="IPR035461">
    <property type="entry name" value="GmhA/DiaA"/>
</dbReference>
<keyword evidence="4" id="KW-1185">Reference proteome</keyword>
<dbReference type="InterPro" id="IPR001347">
    <property type="entry name" value="SIS_dom"/>
</dbReference>
<organism evidence="3 4">
    <name type="scientific">Varunaivibrio sulfuroxidans</name>
    <dbReference type="NCBI Taxonomy" id="1773489"/>
    <lineage>
        <taxon>Bacteria</taxon>
        <taxon>Pseudomonadati</taxon>
        <taxon>Pseudomonadota</taxon>
        <taxon>Alphaproteobacteria</taxon>
        <taxon>Rhodospirillales</taxon>
        <taxon>Magnetovibrionaceae</taxon>
        <taxon>Varunaivibrio</taxon>
    </lineage>
</organism>
<name>A0A4R3JHB2_9PROT</name>
<dbReference type="Gene3D" id="3.40.50.10490">
    <property type="entry name" value="Glucose-6-phosphate isomerase like protein, domain 1"/>
    <property type="match status" value="1"/>
</dbReference>
<evidence type="ECO:0000313" key="4">
    <source>
        <dbReference type="Proteomes" id="UP000295304"/>
    </source>
</evidence>
<dbReference type="GO" id="GO:0097367">
    <property type="term" value="F:carbohydrate derivative binding"/>
    <property type="evidence" value="ECO:0007669"/>
    <property type="project" value="InterPro"/>
</dbReference>
<dbReference type="Proteomes" id="UP000295304">
    <property type="component" value="Unassembled WGS sequence"/>
</dbReference>
<dbReference type="InterPro" id="IPR046348">
    <property type="entry name" value="SIS_dom_sf"/>
</dbReference>
<comment type="caution">
    <text evidence="3">The sequence shown here is derived from an EMBL/GenBank/DDBJ whole genome shotgun (WGS) entry which is preliminary data.</text>
</comment>
<keyword evidence="1" id="KW-0175">Coiled coil</keyword>
<evidence type="ECO:0000256" key="1">
    <source>
        <dbReference type="SAM" id="Coils"/>
    </source>
</evidence>
<sequence length="195" mass="21355">MLCDMSIATRVAEFGAILKKTNLTNRRGELRDLEQAMSDLAKRFITLREAGRNLFLVGNGGSAGVAGHAATDFFNVARLKAITLHEASLMTCMSNDFGYENAFARMLSQLVEPNDILIAISSSGNSANITNAAKRATEKGAEVITMSGFTFDNALRGMGDVNFWLDSHDYGFVEIGHQFLLHNISDRLNEKLCEV</sequence>
<dbReference type="CDD" id="cd05006">
    <property type="entry name" value="SIS_GmhA"/>
    <property type="match status" value="1"/>
</dbReference>
<keyword evidence="3" id="KW-0413">Isomerase</keyword>
<dbReference type="AlphaFoldDB" id="A0A4R3JHB2"/>
<protein>
    <submittedName>
        <fullName evidence="3">D-sedoheptulose 7-phosphate isomerase</fullName>
    </submittedName>
</protein>
<accession>A0A4R3JHB2</accession>
<feature type="domain" description="SIS" evidence="2">
    <location>
        <begin position="44"/>
        <end position="195"/>
    </location>
</feature>
<dbReference type="PANTHER" id="PTHR30390">
    <property type="entry name" value="SEDOHEPTULOSE 7-PHOSPHATE ISOMERASE / DNAA INITIATOR-ASSOCIATING FACTOR FOR REPLICATION INITIATION"/>
    <property type="match status" value="1"/>
</dbReference>
<dbReference type="PROSITE" id="PS51464">
    <property type="entry name" value="SIS"/>
    <property type="match status" value="1"/>
</dbReference>
<dbReference type="PANTHER" id="PTHR30390:SF7">
    <property type="entry name" value="PHOSPHOHEPTOSE ISOMERASE"/>
    <property type="match status" value="1"/>
</dbReference>
<proteinExistence type="predicted"/>
<reference evidence="3 4" key="1">
    <citation type="submission" date="2019-03" db="EMBL/GenBank/DDBJ databases">
        <title>Genomic Encyclopedia of Type Strains, Phase IV (KMG-IV): sequencing the most valuable type-strain genomes for metagenomic binning, comparative biology and taxonomic classification.</title>
        <authorList>
            <person name="Goeker M."/>
        </authorList>
    </citation>
    <scope>NUCLEOTIDE SEQUENCE [LARGE SCALE GENOMIC DNA]</scope>
    <source>
        <strain evidence="3 4">DSM 101688</strain>
    </source>
</reference>
<dbReference type="InterPro" id="IPR050099">
    <property type="entry name" value="SIS_GmhA/DiaA_subfam"/>
</dbReference>
<gene>
    <name evidence="3" type="ORF">EDD55_10149</name>
</gene>
<dbReference type="SUPFAM" id="SSF53697">
    <property type="entry name" value="SIS domain"/>
    <property type="match status" value="1"/>
</dbReference>
<evidence type="ECO:0000313" key="3">
    <source>
        <dbReference type="EMBL" id="TCS64723.1"/>
    </source>
</evidence>
<feature type="coiled-coil region" evidence="1">
    <location>
        <begin position="23"/>
        <end position="50"/>
    </location>
</feature>